<accession>A0AA39YTW2</accession>
<evidence type="ECO:0000313" key="3">
    <source>
        <dbReference type="Proteomes" id="UP001174997"/>
    </source>
</evidence>
<reference evidence="2" key="1">
    <citation type="submission" date="2023-06" db="EMBL/GenBank/DDBJ databases">
        <title>Genome-scale phylogeny and comparative genomics of the fungal order Sordariales.</title>
        <authorList>
            <consortium name="Lawrence Berkeley National Laboratory"/>
            <person name="Hensen N."/>
            <person name="Bonometti L."/>
            <person name="Westerberg I."/>
            <person name="Brannstrom I.O."/>
            <person name="Guillou S."/>
            <person name="Cros-Aarteil S."/>
            <person name="Calhoun S."/>
            <person name="Haridas S."/>
            <person name="Kuo A."/>
            <person name="Mondo S."/>
            <person name="Pangilinan J."/>
            <person name="Riley R."/>
            <person name="Labutti K."/>
            <person name="Andreopoulos B."/>
            <person name="Lipzen A."/>
            <person name="Chen C."/>
            <person name="Yanf M."/>
            <person name="Daum C."/>
            <person name="Ng V."/>
            <person name="Clum A."/>
            <person name="Steindorff A."/>
            <person name="Ohm R."/>
            <person name="Martin F."/>
            <person name="Silar P."/>
            <person name="Natvig D."/>
            <person name="Lalanne C."/>
            <person name="Gautier V."/>
            <person name="Ament-Velasquez S.L."/>
            <person name="Kruys A."/>
            <person name="Hutchinson M.I."/>
            <person name="Powell A.J."/>
            <person name="Barry K."/>
            <person name="Miller A.N."/>
            <person name="Grigoriev I.V."/>
            <person name="Debuchy R."/>
            <person name="Gladieux P."/>
            <person name="Thoren M.H."/>
            <person name="Johannesson H."/>
        </authorList>
    </citation>
    <scope>NUCLEOTIDE SEQUENCE</scope>
    <source>
        <strain evidence="2">CBS 307.81</strain>
    </source>
</reference>
<sequence>MVSFRNLITGAVALAAPAMAALTSTQIADALKTLTAKSQALQQPAQQISLINGPLIVVGLGPFPQIIAGFSEIITITTATVPQIVATPTFSLDADRKAIADAFREFVRVHQVLLNILIGKAGLFQTVPIIGAPVAATLRQLESIVDAAAYALIDVVAGSNDVPTQATSLAGTIDVAIKSYEGLALTKRENVIPAAAIKAAPIGRRAQMIAA</sequence>
<evidence type="ECO:0000313" key="2">
    <source>
        <dbReference type="EMBL" id="KAK0658518.1"/>
    </source>
</evidence>
<dbReference type="AlphaFoldDB" id="A0AA39YTW2"/>
<evidence type="ECO:0000256" key="1">
    <source>
        <dbReference type="SAM" id="SignalP"/>
    </source>
</evidence>
<comment type="caution">
    <text evidence="2">The sequence shown here is derived from an EMBL/GenBank/DDBJ whole genome shotgun (WGS) entry which is preliminary data.</text>
</comment>
<protein>
    <submittedName>
        <fullName evidence="2">Uncharacterized protein</fullName>
    </submittedName>
</protein>
<feature type="signal peptide" evidence="1">
    <location>
        <begin position="1"/>
        <end position="20"/>
    </location>
</feature>
<gene>
    <name evidence="2" type="ORF">QBC41DRAFT_237928</name>
</gene>
<feature type="chain" id="PRO_5041394090" evidence="1">
    <location>
        <begin position="21"/>
        <end position="211"/>
    </location>
</feature>
<keyword evidence="1" id="KW-0732">Signal</keyword>
<dbReference type="Proteomes" id="UP001174997">
    <property type="component" value="Unassembled WGS sequence"/>
</dbReference>
<name>A0AA39YTW2_9PEZI</name>
<keyword evidence="3" id="KW-1185">Reference proteome</keyword>
<dbReference type="EMBL" id="JAULSY010000202">
    <property type="protein sequence ID" value="KAK0658518.1"/>
    <property type="molecule type" value="Genomic_DNA"/>
</dbReference>
<dbReference type="Pfam" id="PF17615">
    <property type="entry name" value="C166"/>
    <property type="match status" value="1"/>
</dbReference>
<proteinExistence type="predicted"/>
<organism evidence="2 3">
    <name type="scientific">Cercophora samala</name>
    <dbReference type="NCBI Taxonomy" id="330535"/>
    <lineage>
        <taxon>Eukaryota</taxon>
        <taxon>Fungi</taxon>
        <taxon>Dikarya</taxon>
        <taxon>Ascomycota</taxon>
        <taxon>Pezizomycotina</taxon>
        <taxon>Sordariomycetes</taxon>
        <taxon>Sordariomycetidae</taxon>
        <taxon>Sordariales</taxon>
        <taxon>Lasiosphaeriaceae</taxon>
        <taxon>Cercophora</taxon>
    </lineage>
</organism>